<dbReference type="EMBL" id="QUSM01000004">
    <property type="protein sequence ID" value="RGD73904.1"/>
    <property type="molecule type" value="Genomic_DNA"/>
</dbReference>
<dbReference type="InterPro" id="IPR004101">
    <property type="entry name" value="Mur_ligase_C"/>
</dbReference>
<evidence type="ECO:0000256" key="1">
    <source>
        <dbReference type="ARBA" id="ARBA00001946"/>
    </source>
</evidence>
<dbReference type="RefSeq" id="WP_117532503.1">
    <property type="nucleotide sequence ID" value="NZ_QUSM01000004.1"/>
</dbReference>
<dbReference type="Pfam" id="PF08245">
    <property type="entry name" value="Mur_ligase_M"/>
    <property type="match status" value="1"/>
</dbReference>
<dbReference type="GO" id="GO:0004326">
    <property type="term" value="F:tetrahydrofolylpolyglutamate synthase activity"/>
    <property type="evidence" value="ECO:0007669"/>
    <property type="project" value="UniProtKB-EC"/>
</dbReference>
<evidence type="ECO:0000256" key="10">
    <source>
        <dbReference type="ARBA" id="ARBA00047493"/>
    </source>
</evidence>
<dbReference type="GO" id="GO:0005737">
    <property type="term" value="C:cytoplasm"/>
    <property type="evidence" value="ECO:0007669"/>
    <property type="project" value="TreeGrafter"/>
</dbReference>
<gene>
    <name evidence="14" type="ORF">DW687_09015</name>
</gene>
<evidence type="ECO:0000259" key="13">
    <source>
        <dbReference type="Pfam" id="PF08245"/>
    </source>
</evidence>
<keyword evidence="5" id="KW-0479">Metal-binding</keyword>
<feature type="domain" description="Mur ligase C-terminal" evidence="12">
    <location>
        <begin position="298"/>
        <end position="400"/>
    </location>
</feature>
<name>A0A3E3DXB4_9FIRM</name>
<evidence type="ECO:0000256" key="7">
    <source>
        <dbReference type="ARBA" id="ARBA00022840"/>
    </source>
</evidence>
<feature type="domain" description="Mur ligase central" evidence="13">
    <location>
        <begin position="44"/>
        <end position="271"/>
    </location>
</feature>
<dbReference type="InterPro" id="IPR001645">
    <property type="entry name" value="Folylpolyglutamate_synth"/>
</dbReference>
<evidence type="ECO:0000256" key="9">
    <source>
        <dbReference type="ARBA" id="ARBA00030592"/>
    </source>
</evidence>
<evidence type="ECO:0000256" key="2">
    <source>
        <dbReference type="ARBA" id="ARBA00008276"/>
    </source>
</evidence>
<reference evidence="14 15" key="1">
    <citation type="submission" date="2018-08" db="EMBL/GenBank/DDBJ databases">
        <title>A genome reference for cultivated species of the human gut microbiota.</title>
        <authorList>
            <person name="Zou Y."/>
            <person name="Xue W."/>
            <person name="Luo G."/>
        </authorList>
    </citation>
    <scope>NUCLEOTIDE SEQUENCE [LARGE SCALE GENOMIC DNA]</scope>
    <source>
        <strain evidence="14 15">AM25-6</strain>
    </source>
</reference>
<comment type="catalytic activity">
    <reaction evidence="10">
        <text>(6S)-5,6,7,8-tetrahydrofolyl-(gamma-L-Glu)(n) + L-glutamate + ATP = (6S)-5,6,7,8-tetrahydrofolyl-(gamma-L-Glu)(n+1) + ADP + phosphate + H(+)</text>
        <dbReference type="Rhea" id="RHEA:10580"/>
        <dbReference type="Rhea" id="RHEA-COMP:14738"/>
        <dbReference type="Rhea" id="RHEA-COMP:14740"/>
        <dbReference type="ChEBI" id="CHEBI:15378"/>
        <dbReference type="ChEBI" id="CHEBI:29985"/>
        <dbReference type="ChEBI" id="CHEBI:30616"/>
        <dbReference type="ChEBI" id="CHEBI:43474"/>
        <dbReference type="ChEBI" id="CHEBI:141005"/>
        <dbReference type="ChEBI" id="CHEBI:456216"/>
        <dbReference type="EC" id="6.3.2.17"/>
    </reaction>
</comment>
<evidence type="ECO:0000259" key="12">
    <source>
        <dbReference type="Pfam" id="PF02875"/>
    </source>
</evidence>
<keyword evidence="6 11" id="KW-0547">Nucleotide-binding</keyword>
<dbReference type="Proteomes" id="UP000261212">
    <property type="component" value="Unassembled WGS sequence"/>
</dbReference>
<sequence>MNYKEAIEYIHMTNKFGSVLGLDNILNLLDRLGNPQKDLKVIHIAGTNGKGSISTMLNGVLTQAGYNVGLYTSPFLEKFNERIKTNNMDIPDEDIAYYLTEVKEKINEMISEGLNHPTEFEIITAMALYYFKEKNVDIVILEVGLGGRLDATNVIDDPILEIIASISFDHTEYLGNTLRQIAYEKGGIIKENSKVILYPSHKEALDELIRISKEKNTSYIIGNKRDIELIKTDIDGSELYYKKENEFGLEKFRLSLLGENQIYNVLTVIKALETLKKDGYKINKCNIEKALTNIHFNGRFEIFNKKPYIILDGGHNKEGIESFVKNIKLYFKDKKITLFFGMLADKDIDSALKKLIPLSKKIYTLTPNNNRAYTSKDMYEKIKKVDNHIEATYLDESDEIASIIDKNSDEIYAFVGSLYLIGEVRTKLKNLIN</sequence>
<dbReference type="NCBIfam" id="TIGR01499">
    <property type="entry name" value="folC"/>
    <property type="match status" value="1"/>
</dbReference>
<dbReference type="PANTHER" id="PTHR11136">
    <property type="entry name" value="FOLYLPOLYGLUTAMATE SYNTHASE-RELATED"/>
    <property type="match status" value="1"/>
</dbReference>
<dbReference type="Gene3D" id="3.40.1190.10">
    <property type="entry name" value="Mur-like, catalytic domain"/>
    <property type="match status" value="1"/>
</dbReference>
<proteinExistence type="inferred from homology"/>
<evidence type="ECO:0000313" key="15">
    <source>
        <dbReference type="Proteomes" id="UP000261212"/>
    </source>
</evidence>
<comment type="caution">
    <text evidence="14">The sequence shown here is derived from an EMBL/GenBank/DDBJ whole genome shotgun (WGS) entry which is preliminary data.</text>
</comment>
<dbReference type="InterPro" id="IPR036565">
    <property type="entry name" value="Mur-like_cat_sf"/>
</dbReference>
<evidence type="ECO:0000256" key="6">
    <source>
        <dbReference type="ARBA" id="ARBA00022741"/>
    </source>
</evidence>
<evidence type="ECO:0000256" key="5">
    <source>
        <dbReference type="ARBA" id="ARBA00022723"/>
    </source>
</evidence>
<dbReference type="PANTHER" id="PTHR11136:SF0">
    <property type="entry name" value="DIHYDROFOLATE SYNTHETASE-RELATED"/>
    <property type="match status" value="1"/>
</dbReference>
<accession>A0A3E3DXB4</accession>
<dbReference type="SUPFAM" id="SSF53623">
    <property type="entry name" value="MurD-like peptide ligases, catalytic domain"/>
    <property type="match status" value="1"/>
</dbReference>
<dbReference type="PIRSF" id="PIRSF001563">
    <property type="entry name" value="Folylpolyglu_synth"/>
    <property type="match status" value="1"/>
</dbReference>
<dbReference type="PROSITE" id="PS01012">
    <property type="entry name" value="FOLYLPOLYGLU_SYNT_2"/>
    <property type="match status" value="1"/>
</dbReference>
<dbReference type="InterPro" id="IPR013221">
    <property type="entry name" value="Mur_ligase_cen"/>
</dbReference>
<organism evidence="14 15">
    <name type="scientific">Anaerofustis stercorihominis</name>
    <dbReference type="NCBI Taxonomy" id="214853"/>
    <lineage>
        <taxon>Bacteria</taxon>
        <taxon>Bacillati</taxon>
        <taxon>Bacillota</taxon>
        <taxon>Clostridia</taxon>
        <taxon>Eubacteriales</taxon>
        <taxon>Eubacteriaceae</taxon>
        <taxon>Anaerofustis</taxon>
    </lineage>
</organism>
<evidence type="ECO:0000256" key="4">
    <source>
        <dbReference type="ARBA" id="ARBA00022598"/>
    </source>
</evidence>
<dbReference type="FunFam" id="3.40.1190.10:FF:000011">
    <property type="entry name" value="Folylpolyglutamate synthase/dihydrofolate synthase"/>
    <property type="match status" value="1"/>
</dbReference>
<evidence type="ECO:0000256" key="3">
    <source>
        <dbReference type="ARBA" id="ARBA00013025"/>
    </source>
</evidence>
<dbReference type="GO" id="GO:0005524">
    <property type="term" value="F:ATP binding"/>
    <property type="evidence" value="ECO:0007669"/>
    <property type="project" value="UniProtKB-KW"/>
</dbReference>
<keyword evidence="4 11" id="KW-0436">Ligase</keyword>
<dbReference type="GO" id="GO:0046872">
    <property type="term" value="F:metal ion binding"/>
    <property type="evidence" value="ECO:0007669"/>
    <property type="project" value="UniProtKB-KW"/>
</dbReference>
<evidence type="ECO:0000256" key="11">
    <source>
        <dbReference type="PIRNR" id="PIRNR001563"/>
    </source>
</evidence>
<dbReference type="Gene3D" id="3.90.190.20">
    <property type="entry name" value="Mur ligase, C-terminal domain"/>
    <property type="match status" value="1"/>
</dbReference>
<dbReference type="AlphaFoldDB" id="A0A3E3DXB4"/>
<keyword evidence="8" id="KW-0460">Magnesium</keyword>
<dbReference type="SUPFAM" id="SSF53244">
    <property type="entry name" value="MurD-like peptide ligases, peptide-binding domain"/>
    <property type="match status" value="1"/>
</dbReference>
<comment type="similarity">
    <text evidence="2 11">Belongs to the folylpolyglutamate synthase family.</text>
</comment>
<dbReference type="PROSITE" id="PS01011">
    <property type="entry name" value="FOLYLPOLYGLU_SYNT_1"/>
    <property type="match status" value="1"/>
</dbReference>
<dbReference type="InterPro" id="IPR036615">
    <property type="entry name" value="Mur_ligase_C_dom_sf"/>
</dbReference>
<dbReference type="EC" id="6.3.2.17" evidence="3"/>
<comment type="cofactor">
    <cofactor evidence="1">
        <name>Mg(2+)</name>
        <dbReference type="ChEBI" id="CHEBI:18420"/>
    </cofactor>
</comment>
<dbReference type="GO" id="GO:0008841">
    <property type="term" value="F:dihydrofolate synthase activity"/>
    <property type="evidence" value="ECO:0007669"/>
    <property type="project" value="TreeGrafter"/>
</dbReference>
<evidence type="ECO:0000256" key="8">
    <source>
        <dbReference type="ARBA" id="ARBA00022842"/>
    </source>
</evidence>
<evidence type="ECO:0000313" key="14">
    <source>
        <dbReference type="EMBL" id="RGD73904.1"/>
    </source>
</evidence>
<dbReference type="InterPro" id="IPR018109">
    <property type="entry name" value="Folylpolyglutamate_synth_CS"/>
</dbReference>
<keyword evidence="7 11" id="KW-0067">ATP-binding</keyword>
<dbReference type="Pfam" id="PF02875">
    <property type="entry name" value="Mur_ligase_C"/>
    <property type="match status" value="1"/>
</dbReference>
<protein>
    <recommendedName>
        <fullName evidence="3">tetrahydrofolate synthase</fullName>
        <ecNumber evidence="3">6.3.2.17</ecNumber>
    </recommendedName>
    <alternativeName>
        <fullName evidence="9">Tetrahydrofolylpolyglutamate synthase</fullName>
    </alternativeName>
</protein>